<evidence type="ECO:0000313" key="3">
    <source>
        <dbReference type="Proteomes" id="UP000004750"/>
    </source>
</evidence>
<protein>
    <submittedName>
        <fullName evidence="2">Nudix hydrolase 24, family protein</fullName>
    </submittedName>
</protein>
<reference evidence="2 3" key="1">
    <citation type="submission" date="2011-08" db="EMBL/GenBank/DDBJ databases">
        <authorList>
            <person name="Weinstock G."/>
            <person name="Sodergren E."/>
            <person name="Clifton S."/>
            <person name="Fulton L."/>
            <person name="Fulton B."/>
            <person name="Courtney L."/>
            <person name="Fronick C."/>
            <person name="Harrison M."/>
            <person name="Strong C."/>
            <person name="Farmer C."/>
            <person name="Delahaunty K."/>
            <person name="Markovic C."/>
            <person name="Hall O."/>
            <person name="Minx P."/>
            <person name="Tomlinson C."/>
            <person name="Mitreva M."/>
            <person name="Hou S."/>
            <person name="Chen J."/>
            <person name="Wollam A."/>
            <person name="Pepin K.H."/>
            <person name="Johnson M."/>
            <person name="Bhonagiri V."/>
            <person name="Zhang X."/>
            <person name="Suruliraj S."/>
            <person name="Warren W."/>
            <person name="Chinwalla A."/>
            <person name="Mardis E.R."/>
            <person name="Wilson R.K."/>
        </authorList>
    </citation>
    <scope>NUCLEOTIDE SEQUENCE [LARGE SCALE GENOMIC DNA]</scope>
    <source>
        <strain evidence="2 3">F0432</strain>
    </source>
</reference>
<dbReference type="EMBL" id="AGCM01000166">
    <property type="protein sequence ID" value="EHM51018.1"/>
    <property type="molecule type" value="Genomic_DNA"/>
</dbReference>
<feature type="domain" description="Nudix hydrolase" evidence="1">
    <location>
        <begin position="124"/>
        <end position="265"/>
    </location>
</feature>
<dbReference type="InterPro" id="IPR000086">
    <property type="entry name" value="NUDIX_hydrolase_dom"/>
</dbReference>
<keyword evidence="2" id="KW-0378">Hydrolase</keyword>
<dbReference type="InterPro" id="IPR031804">
    <property type="entry name" value="DUF4743"/>
</dbReference>
<name>G9ZIU3_9GAMM</name>
<dbReference type="Proteomes" id="UP000004750">
    <property type="component" value="Unassembled WGS sequence"/>
</dbReference>
<dbReference type="Pfam" id="PF15916">
    <property type="entry name" value="DUF4743"/>
    <property type="match status" value="1"/>
</dbReference>
<dbReference type="GO" id="GO:0016462">
    <property type="term" value="F:pyrophosphatase activity"/>
    <property type="evidence" value="ECO:0007669"/>
    <property type="project" value="UniProtKB-ARBA"/>
</dbReference>
<dbReference type="HOGENOM" id="CLU_048013_1_1_6"/>
<evidence type="ECO:0000313" key="2">
    <source>
        <dbReference type="EMBL" id="EHM51018.1"/>
    </source>
</evidence>
<sequence length="297" mass="32875">MPAVHKRTDMTYLTRIQQLNSANLAEYRPLILDGDAVGLIWEHNLARLHAHGIVLREEGARYIWDAPADFAARNRLLANLAAALYRSGYISGWRDEKLPLLASLHHPARALIERAAAPVLGVCGYGVHANGITERDGVPHMWIARRAASKSVEPGKLDQIAAGGIPHDIGILANLIKESGEEAAIPEALARQARPVGTISYTAQTESGIRADLLYLYDLHLPADFRPVNHDGEVAEFLCLPLDEVAHLVRETEEFKLNSAVVVINYLIRHGYLTPDDIPEYPTLCRDIRRIHPLLGQ</sequence>
<dbReference type="InterPro" id="IPR015797">
    <property type="entry name" value="NUDIX_hydrolase-like_dom_sf"/>
</dbReference>
<proteinExistence type="predicted"/>
<dbReference type="PROSITE" id="PS51462">
    <property type="entry name" value="NUDIX"/>
    <property type="match status" value="1"/>
</dbReference>
<dbReference type="SUPFAM" id="SSF55811">
    <property type="entry name" value="Nudix"/>
    <property type="match status" value="1"/>
</dbReference>
<dbReference type="Gene3D" id="3.90.79.10">
    <property type="entry name" value="Nucleoside Triphosphate Pyrophosphohydrolase"/>
    <property type="match status" value="1"/>
</dbReference>
<gene>
    <name evidence="2" type="ORF">HMPREF9080_02706</name>
</gene>
<dbReference type="STRING" id="797473.HMPREF9080_02706"/>
<evidence type="ECO:0000259" key="1">
    <source>
        <dbReference type="PROSITE" id="PS51462"/>
    </source>
</evidence>
<dbReference type="CDD" id="cd03676">
    <property type="entry name" value="NUDIX_Tnr3_like"/>
    <property type="match status" value="1"/>
</dbReference>
<organism evidence="2 3">
    <name type="scientific">Cardiobacterium valvarum F0432</name>
    <dbReference type="NCBI Taxonomy" id="797473"/>
    <lineage>
        <taxon>Bacteria</taxon>
        <taxon>Pseudomonadati</taxon>
        <taxon>Pseudomonadota</taxon>
        <taxon>Gammaproteobacteria</taxon>
        <taxon>Cardiobacteriales</taxon>
        <taxon>Cardiobacteriaceae</taxon>
        <taxon>Cardiobacterium</taxon>
    </lineage>
</organism>
<accession>G9ZIU3</accession>
<dbReference type="FunFam" id="3.90.79.10:FF:000019">
    <property type="entry name" value="Thiamin pyrophosphokinase, putative"/>
    <property type="match status" value="1"/>
</dbReference>
<comment type="caution">
    <text evidence="2">The sequence shown here is derived from an EMBL/GenBank/DDBJ whole genome shotgun (WGS) entry which is preliminary data.</text>
</comment>
<dbReference type="AlphaFoldDB" id="G9ZIU3"/>